<reference evidence="2 3" key="1">
    <citation type="submission" date="2014-03" db="EMBL/GenBank/DDBJ databases">
        <title>Genomics of Bifidobacteria.</title>
        <authorList>
            <person name="Ventura M."/>
            <person name="Milani C."/>
            <person name="Lugli G.A."/>
        </authorList>
    </citation>
    <scope>NUCLEOTIDE SEQUENCE [LARGE SCALE GENOMIC DNA]</scope>
    <source>
        <strain evidence="2 3">LMG 11341</strain>
    </source>
</reference>
<evidence type="ECO:0000256" key="1">
    <source>
        <dbReference type="SAM" id="MobiDB-lite"/>
    </source>
</evidence>
<dbReference type="Proteomes" id="UP000029060">
    <property type="component" value="Unassembled WGS sequence"/>
</dbReference>
<evidence type="ECO:0000313" key="3">
    <source>
        <dbReference type="Proteomes" id="UP000029060"/>
    </source>
</evidence>
<dbReference type="eggNOG" id="ENOG5030W77">
    <property type="taxonomic scope" value="Bacteria"/>
</dbReference>
<name>A0A087BH87_9BIFI</name>
<comment type="caution">
    <text evidence="2">The sequence shown here is derived from an EMBL/GenBank/DDBJ whole genome shotgun (WGS) entry which is preliminary data.</text>
</comment>
<dbReference type="Pfam" id="PF14265">
    <property type="entry name" value="DUF4355"/>
    <property type="match status" value="1"/>
</dbReference>
<dbReference type="EMBL" id="JGZC01000006">
    <property type="protein sequence ID" value="KFI70387.1"/>
    <property type="molecule type" value="Genomic_DNA"/>
</dbReference>
<accession>A0A087BH87</accession>
<feature type="region of interest" description="Disordered" evidence="1">
    <location>
        <begin position="159"/>
        <end position="204"/>
    </location>
</feature>
<proteinExistence type="predicted"/>
<dbReference type="STRING" id="78345.BMERY_0881"/>
<gene>
    <name evidence="2" type="ORF">BMERY_0881</name>
</gene>
<feature type="compositionally biased region" description="Polar residues" evidence="1">
    <location>
        <begin position="168"/>
        <end position="187"/>
    </location>
</feature>
<evidence type="ECO:0000313" key="2">
    <source>
        <dbReference type="EMBL" id="KFI70387.1"/>
    </source>
</evidence>
<dbReference type="InterPro" id="IPR025580">
    <property type="entry name" value="Gp46"/>
</dbReference>
<sequence length="204" mass="23031">MRRITWEDHTAHRGAVELESTGNSKKEHSMFNRFRFPTRIRLIDGGVDEGGSGEGTEPEPKSFTQEQVDQIVEKRLAKERGKYKDYDELKTKAMKLDEMENAGKSELDKLKESNAALRKQIDDAAAEKQHAEWVSEVAKDKDVPAELLRGSTRDELEAHAELLHKALNPSSKAPQVRNQTGSPSHQNSNKDAEELSYIHQLLGK</sequence>
<organism evidence="2 3">
    <name type="scientific">Bifidobacterium merycicum</name>
    <dbReference type="NCBI Taxonomy" id="78345"/>
    <lineage>
        <taxon>Bacteria</taxon>
        <taxon>Bacillati</taxon>
        <taxon>Actinomycetota</taxon>
        <taxon>Actinomycetes</taxon>
        <taxon>Bifidobacteriales</taxon>
        <taxon>Bifidobacteriaceae</taxon>
        <taxon>Bifidobacterium</taxon>
    </lineage>
</organism>
<feature type="region of interest" description="Disordered" evidence="1">
    <location>
        <begin position="44"/>
        <end position="68"/>
    </location>
</feature>
<dbReference type="AlphaFoldDB" id="A0A087BH87"/>
<keyword evidence="3" id="KW-1185">Reference proteome</keyword>
<protein>
    <submittedName>
        <fullName evidence="2">Gp6</fullName>
    </submittedName>
</protein>